<name>A0A7D9IAV0_PARCT</name>
<dbReference type="PANTHER" id="PTHR39063:SF1">
    <property type="entry name" value="OFD1 CENTRIOLE AND CENTRIOLAR SATELLITE PROTEIN"/>
    <property type="match status" value="1"/>
</dbReference>
<dbReference type="PANTHER" id="PTHR39063">
    <property type="entry name" value="ORAL-FACIAL-DIGITAL SYNDROME 1 PROTEIN HOMOLOG"/>
    <property type="match status" value="1"/>
</dbReference>
<dbReference type="InterPro" id="IPR055289">
    <property type="entry name" value="OFD1"/>
</dbReference>
<accession>A0A7D9IAV0</accession>
<sequence>MTSDLNSEDVKNKLFHSLKSRGVLDSLKSQLRKQLIRELQDTTGLPVLHSTVEASSSEKESDGIPLFQRAANSIVAEYLKRCNFEYTLSTFLPESGTTLEKRFSCKDILHLLNIDPNSKLYLNLERSLSSTTDSKGFLWHFLMEVAAFQSRMKCDVNIQTEDTLPTQISASLEDKLSSVEKEYREKQKLVQLDKNHGLEERLIAMQKKYEVEKKNELEEEVKKFRASELSRLRMDERQKYEAKIKAMRHEYDEEFNIKNQALRALEKEMLERVERLQEVHQSEAYVERQRFLEEMRSLKERETDFKNRTLIQER</sequence>
<evidence type="ECO:0000313" key="2">
    <source>
        <dbReference type="Proteomes" id="UP001152795"/>
    </source>
</evidence>
<dbReference type="Gene3D" id="1.20.960.40">
    <property type="match status" value="1"/>
</dbReference>
<dbReference type="PROSITE" id="PS50896">
    <property type="entry name" value="LISH"/>
    <property type="match status" value="1"/>
</dbReference>
<dbReference type="GO" id="GO:0005813">
    <property type="term" value="C:centrosome"/>
    <property type="evidence" value="ECO:0007669"/>
    <property type="project" value="TreeGrafter"/>
</dbReference>
<organism evidence="1 2">
    <name type="scientific">Paramuricea clavata</name>
    <name type="common">Red gorgonian</name>
    <name type="synonym">Violescent sea-whip</name>
    <dbReference type="NCBI Taxonomy" id="317549"/>
    <lineage>
        <taxon>Eukaryota</taxon>
        <taxon>Metazoa</taxon>
        <taxon>Cnidaria</taxon>
        <taxon>Anthozoa</taxon>
        <taxon>Octocorallia</taxon>
        <taxon>Malacalcyonacea</taxon>
        <taxon>Plexauridae</taxon>
        <taxon>Paramuricea</taxon>
    </lineage>
</organism>
<comment type="caution">
    <text evidence="1">The sequence shown here is derived from an EMBL/GenBank/DDBJ whole genome shotgun (WGS) entry which is preliminary data.</text>
</comment>
<reference evidence="1" key="1">
    <citation type="submission" date="2020-04" db="EMBL/GenBank/DDBJ databases">
        <authorList>
            <person name="Alioto T."/>
            <person name="Alioto T."/>
            <person name="Gomez Garrido J."/>
        </authorList>
    </citation>
    <scope>NUCLEOTIDE SEQUENCE</scope>
    <source>
        <strain evidence="1">A484AB</strain>
    </source>
</reference>
<dbReference type="GO" id="GO:0005576">
    <property type="term" value="C:extracellular region"/>
    <property type="evidence" value="ECO:0007669"/>
    <property type="project" value="GOC"/>
</dbReference>
<dbReference type="SMART" id="SM00667">
    <property type="entry name" value="LisH"/>
    <property type="match status" value="1"/>
</dbReference>
<dbReference type="AlphaFoldDB" id="A0A7D9IAV0"/>
<proteinExistence type="predicted"/>
<gene>
    <name evidence="1" type="ORF">PACLA_8A075361</name>
</gene>
<keyword evidence="2" id="KW-1185">Reference proteome</keyword>
<dbReference type="GO" id="GO:0060287">
    <property type="term" value="P:epithelial cilium movement involved in determination of left/right asymmetry"/>
    <property type="evidence" value="ECO:0007669"/>
    <property type="project" value="TreeGrafter"/>
</dbReference>
<dbReference type="InterPro" id="IPR006594">
    <property type="entry name" value="LisH"/>
</dbReference>
<dbReference type="Pfam" id="PF16045">
    <property type="entry name" value="LisH_2"/>
    <property type="match status" value="1"/>
</dbReference>
<dbReference type="OrthoDB" id="206339at2759"/>
<dbReference type="GO" id="GO:0036064">
    <property type="term" value="C:ciliary basal body"/>
    <property type="evidence" value="ECO:0007669"/>
    <property type="project" value="TreeGrafter"/>
</dbReference>
<dbReference type="Proteomes" id="UP001152795">
    <property type="component" value="Unassembled WGS sequence"/>
</dbReference>
<protein>
    <submittedName>
        <fullName evidence="1">Oral-facial-digital syndrome 1 isoform X2</fullName>
    </submittedName>
</protein>
<evidence type="ECO:0000313" key="1">
    <source>
        <dbReference type="EMBL" id="CAB4003294.1"/>
    </source>
</evidence>
<dbReference type="EMBL" id="CACRXK020004588">
    <property type="protein sequence ID" value="CAB4003294.1"/>
    <property type="molecule type" value="Genomic_DNA"/>
</dbReference>